<protein>
    <recommendedName>
        <fullName evidence="1">DUF7668 domain-containing protein</fullName>
    </recommendedName>
</protein>
<proteinExistence type="predicted"/>
<feature type="domain" description="DUF7668" evidence="1">
    <location>
        <begin position="28"/>
        <end position="134"/>
    </location>
</feature>
<dbReference type="Proteomes" id="UP000281197">
    <property type="component" value="Unassembled WGS sequence"/>
</dbReference>
<organism evidence="2 4">
    <name type="scientific">Streptococcus oralis</name>
    <dbReference type="NCBI Taxonomy" id="1303"/>
    <lineage>
        <taxon>Bacteria</taxon>
        <taxon>Bacillati</taxon>
        <taxon>Bacillota</taxon>
        <taxon>Bacilli</taxon>
        <taxon>Lactobacillales</taxon>
        <taxon>Streptococcaceae</taxon>
        <taxon>Streptococcus</taxon>
    </lineage>
</organism>
<dbReference type="Pfam" id="PF24705">
    <property type="entry name" value="DUF7668"/>
    <property type="match status" value="1"/>
</dbReference>
<evidence type="ECO:0000259" key="1">
    <source>
        <dbReference type="Pfam" id="PF24705"/>
    </source>
</evidence>
<dbReference type="AlphaFoldDB" id="A0A081R5V5"/>
<dbReference type="RefSeq" id="WP_042902292.1">
    <property type="nucleotide sequence ID" value="NZ_CAJTEH010000001.1"/>
</dbReference>
<dbReference type="InterPro" id="IPR056085">
    <property type="entry name" value="DUF7668"/>
</dbReference>
<comment type="caution">
    <text evidence="2">The sequence shown here is derived from an EMBL/GenBank/DDBJ whole genome shotgun (WGS) entry which is preliminary data.</text>
</comment>
<gene>
    <name evidence="3" type="ORF">D8858_09260</name>
    <name evidence="2" type="ORF">SK143_0632</name>
</gene>
<evidence type="ECO:0000313" key="4">
    <source>
        <dbReference type="Proteomes" id="UP000028098"/>
    </source>
</evidence>
<dbReference type="EMBL" id="RJNO01000033">
    <property type="protein sequence ID" value="RSI73931.1"/>
    <property type="molecule type" value="Genomic_DNA"/>
</dbReference>
<evidence type="ECO:0000313" key="5">
    <source>
        <dbReference type="Proteomes" id="UP000281197"/>
    </source>
</evidence>
<dbReference type="Proteomes" id="UP000028098">
    <property type="component" value="Unassembled WGS sequence"/>
</dbReference>
<dbReference type="EMBL" id="JPGB01000004">
    <property type="protein sequence ID" value="KEQ50578.1"/>
    <property type="molecule type" value="Genomic_DNA"/>
</dbReference>
<sequence>MGIFDDFEYKENYQDEEKVIEVLKKILRAIHLNNYRDIMDCVDGSEVDDVRDLLEYINDSLHLNDFDKIDEYGVDCNFHPNYEYSQLQVYEFNDQTGFVVEYEMTSDSELVDLTLQLEFLYNNDGYKITSIDVDPR</sequence>
<reference evidence="3 5" key="2">
    <citation type="submission" date="2018-11" db="EMBL/GenBank/DDBJ databases">
        <title>Species Designations Belie Phenotypic and Genotypic Heterogeneity in Oral Streptococci.</title>
        <authorList>
            <person name="Velsko I."/>
        </authorList>
    </citation>
    <scope>NUCLEOTIDE SEQUENCE [LARGE SCALE GENOMIC DNA]</scope>
    <source>
        <strain evidence="3 5">BCC19</strain>
    </source>
</reference>
<evidence type="ECO:0000313" key="3">
    <source>
        <dbReference type="EMBL" id="RSI73931.1"/>
    </source>
</evidence>
<reference evidence="2 4" key="1">
    <citation type="submission" date="2014-05" db="EMBL/GenBank/DDBJ databases">
        <authorList>
            <person name="Daugherty S.C."/>
            <person name="Tallon L.J."/>
            <person name="Sadzewicz L."/>
            <person name="Kilian M."/>
            <person name="Tettelin H."/>
        </authorList>
    </citation>
    <scope>NUCLEOTIDE SEQUENCE [LARGE SCALE GENOMIC DNA]</scope>
    <source>
        <strain evidence="2 4">SK143</strain>
    </source>
</reference>
<name>A0A081R5V5_STROR</name>
<evidence type="ECO:0000313" key="2">
    <source>
        <dbReference type="EMBL" id="KEQ50578.1"/>
    </source>
</evidence>
<accession>A0A081R5V5</accession>